<dbReference type="InterPro" id="IPR051049">
    <property type="entry name" value="Dienelactone_hydrolase-like"/>
</dbReference>
<name>A0A0A6VVF4_KOCRO</name>
<feature type="domain" description="Dienelactone hydrolase" evidence="1">
    <location>
        <begin position="15"/>
        <end position="237"/>
    </location>
</feature>
<dbReference type="PANTHER" id="PTHR46623:SF6">
    <property type="entry name" value="ALPHA_BETA-HYDROLASES SUPERFAMILY PROTEIN"/>
    <property type="match status" value="1"/>
</dbReference>
<dbReference type="SUPFAM" id="SSF53474">
    <property type="entry name" value="alpha/beta-Hydrolases"/>
    <property type="match status" value="1"/>
</dbReference>
<evidence type="ECO:0000313" key="3">
    <source>
        <dbReference type="Proteomes" id="UP000030466"/>
    </source>
</evidence>
<gene>
    <name evidence="2" type="ORF">GY22_06920</name>
</gene>
<dbReference type="Gene3D" id="3.40.50.1820">
    <property type="entry name" value="alpha/beta hydrolase"/>
    <property type="match status" value="1"/>
</dbReference>
<dbReference type="PANTHER" id="PTHR46623">
    <property type="entry name" value="CARBOXYMETHYLENEBUTENOLIDASE-RELATED"/>
    <property type="match status" value="1"/>
</dbReference>
<keyword evidence="2" id="KW-0378">Hydrolase</keyword>
<dbReference type="GO" id="GO:0016787">
    <property type="term" value="F:hydrolase activity"/>
    <property type="evidence" value="ECO:0007669"/>
    <property type="project" value="UniProtKB-KW"/>
</dbReference>
<dbReference type="Proteomes" id="UP000030466">
    <property type="component" value="Unassembled WGS sequence"/>
</dbReference>
<organism evidence="2 3">
    <name type="scientific">Kocuria rosea subsp. polaris</name>
    <dbReference type="NCBI Taxonomy" id="136273"/>
    <lineage>
        <taxon>Bacteria</taxon>
        <taxon>Bacillati</taxon>
        <taxon>Actinomycetota</taxon>
        <taxon>Actinomycetes</taxon>
        <taxon>Micrococcales</taxon>
        <taxon>Micrococcaceae</taxon>
        <taxon>Kocuria</taxon>
    </lineage>
</organism>
<dbReference type="RefSeq" id="WP_035925331.1">
    <property type="nucleotide sequence ID" value="NZ_JSUH01000005.1"/>
</dbReference>
<protein>
    <submittedName>
        <fullName evidence="2">Dienelactone hydrolase</fullName>
    </submittedName>
</protein>
<sequence length="252" mass="26931">MSDVLVATGHGQMPVHVAVPDGPGPWPGVVLVHDFTGMSQDLRHQADWLAGAGFLAVAPDLFHWGGRLRCLRTIMKDIGARRGRTFDDVEAARSWLAARPDCTGRIGVVGFCMGGGYALALAVEHGFSAASTNYGGCPEGAEQWLPDACPIVGSYGGADTTPLGADAGRRLEGILTETEVAHDIRIYPGVGHGFMNDHDPEDLSPMLRVLGRFSRTAYDDPATQDARRRIVAFFDRHLREPAGPDGAQDSEG</sequence>
<reference evidence="2 3" key="1">
    <citation type="journal article" date="2003" name="Int. J. Syst. Evol. Microbiol.">
        <title>Kocuria polaris sp. nov., an orange-pigmented psychrophilic bacterium isolated from an Antarctic cyanobacterial mat sample.</title>
        <authorList>
            <person name="Reddy G.S."/>
            <person name="Prakash J.S."/>
            <person name="Prabahar V."/>
            <person name="Matsumoto G.I."/>
            <person name="Stackebrandt E."/>
            <person name="Shivaji S."/>
        </authorList>
    </citation>
    <scope>NUCLEOTIDE SEQUENCE [LARGE SCALE GENOMIC DNA]</scope>
    <source>
        <strain evidence="2 3">CMS 76or</strain>
    </source>
</reference>
<dbReference type="AlphaFoldDB" id="A0A0A6VVF4"/>
<dbReference type="EMBL" id="JSUH01000005">
    <property type="protein sequence ID" value="KHD97844.1"/>
    <property type="molecule type" value="Genomic_DNA"/>
</dbReference>
<keyword evidence="3" id="KW-1185">Reference proteome</keyword>
<dbReference type="OrthoDB" id="3208682at2"/>
<accession>A0A0A6VVF4</accession>
<dbReference type="InterPro" id="IPR002925">
    <property type="entry name" value="Dienelactn_hydro"/>
</dbReference>
<proteinExistence type="predicted"/>
<evidence type="ECO:0000259" key="1">
    <source>
        <dbReference type="Pfam" id="PF01738"/>
    </source>
</evidence>
<dbReference type="Pfam" id="PF01738">
    <property type="entry name" value="DLH"/>
    <property type="match status" value="1"/>
</dbReference>
<comment type="caution">
    <text evidence="2">The sequence shown here is derived from an EMBL/GenBank/DDBJ whole genome shotgun (WGS) entry which is preliminary data.</text>
</comment>
<evidence type="ECO:0000313" key="2">
    <source>
        <dbReference type="EMBL" id="KHD97844.1"/>
    </source>
</evidence>
<dbReference type="InterPro" id="IPR029058">
    <property type="entry name" value="AB_hydrolase_fold"/>
</dbReference>